<dbReference type="AlphaFoldDB" id="A0A241ZHC8"/>
<proteinExistence type="predicted"/>
<dbReference type="GeneID" id="92894626"/>
<gene>
    <name evidence="1" type="ORF">B9X95_05880</name>
</gene>
<dbReference type="InterPro" id="IPR016541">
    <property type="entry name" value="UCP008505"/>
</dbReference>
<accession>A0A241ZHC8</accession>
<organism evidence="1 2">
    <name type="scientific">Acinetobacter baumannii</name>
    <dbReference type="NCBI Taxonomy" id="470"/>
    <lineage>
        <taxon>Bacteria</taxon>
        <taxon>Pseudomonadati</taxon>
        <taxon>Pseudomonadota</taxon>
        <taxon>Gammaproteobacteria</taxon>
        <taxon>Moraxellales</taxon>
        <taxon>Moraxellaceae</taxon>
        <taxon>Acinetobacter</taxon>
        <taxon>Acinetobacter calcoaceticus/baumannii complex</taxon>
    </lineage>
</organism>
<dbReference type="EMBL" id="NGEL01000056">
    <property type="protein sequence ID" value="OTM90945.1"/>
    <property type="molecule type" value="Genomic_DNA"/>
</dbReference>
<dbReference type="Pfam" id="PF14367">
    <property type="entry name" value="DUF4411"/>
    <property type="match status" value="1"/>
</dbReference>
<name>A0A241ZHC8_ACIBA</name>
<dbReference type="Proteomes" id="UP000194699">
    <property type="component" value="Unassembled WGS sequence"/>
</dbReference>
<protein>
    <submittedName>
        <fullName evidence="1">Uncharacterized protein</fullName>
    </submittedName>
</protein>
<reference evidence="1 2" key="1">
    <citation type="submission" date="2017-05" db="EMBL/GenBank/DDBJ databases">
        <authorList>
            <person name="Song R."/>
            <person name="Chenine A.L."/>
            <person name="Ruprecht R.M."/>
        </authorList>
    </citation>
    <scope>NUCLEOTIDE SEQUENCE [LARGE SCALE GENOMIC DNA]</scope>
    <source>
        <strain evidence="1 2">PR350</strain>
    </source>
</reference>
<comment type="caution">
    <text evidence="1">The sequence shown here is derived from an EMBL/GenBank/DDBJ whole genome shotgun (WGS) entry which is preliminary data.</text>
</comment>
<evidence type="ECO:0000313" key="1">
    <source>
        <dbReference type="EMBL" id="OTM90945.1"/>
    </source>
</evidence>
<dbReference type="RefSeq" id="WP_000590883.1">
    <property type="nucleotide sequence ID" value="NZ_BBTN01000032.1"/>
</dbReference>
<sequence length="177" mass="20576">MIKISLDTNAVLDFCYRNYPEQIFKEIWSSLESSRLANQVKFYMCEAVLHEIEQKIADYEYDESIFHAFLDRFCVHQIKPNEHGASILGLKQELLKYNASKNSHHVTKDNYADLDVVSLAHHYGSDACVITCEQRNPFLNWDAKSQGHNMKVPNICEKLNIECGNWSYLFSKLGFLF</sequence>
<evidence type="ECO:0000313" key="2">
    <source>
        <dbReference type="Proteomes" id="UP000194699"/>
    </source>
</evidence>